<keyword evidence="3" id="KW-0808">Transferase</keyword>
<dbReference type="GO" id="GO:0005737">
    <property type="term" value="C:cytoplasm"/>
    <property type="evidence" value="ECO:0007669"/>
    <property type="project" value="TreeGrafter"/>
</dbReference>
<dbReference type="InterPro" id="IPR013083">
    <property type="entry name" value="Znf_RING/FYVE/PHD"/>
</dbReference>
<dbReference type="GO" id="GO:0016567">
    <property type="term" value="P:protein ubiquitination"/>
    <property type="evidence" value="ECO:0007669"/>
    <property type="project" value="TreeGrafter"/>
</dbReference>
<evidence type="ECO:0000313" key="10">
    <source>
        <dbReference type="EMBL" id="KAH7302145.1"/>
    </source>
</evidence>
<keyword evidence="7" id="KW-0862">Zinc</keyword>
<organism evidence="10 11">
    <name type="scientific">Ceratopteris richardii</name>
    <name type="common">Triangle waterfern</name>
    <dbReference type="NCBI Taxonomy" id="49495"/>
    <lineage>
        <taxon>Eukaryota</taxon>
        <taxon>Viridiplantae</taxon>
        <taxon>Streptophyta</taxon>
        <taxon>Embryophyta</taxon>
        <taxon>Tracheophyta</taxon>
        <taxon>Polypodiopsida</taxon>
        <taxon>Polypodiidae</taxon>
        <taxon>Polypodiales</taxon>
        <taxon>Pteridineae</taxon>
        <taxon>Pteridaceae</taxon>
        <taxon>Parkerioideae</taxon>
        <taxon>Ceratopteris</taxon>
    </lineage>
</organism>
<proteinExistence type="predicted"/>
<evidence type="ECO:0000313" key="11">
    <source>
        <dbReference type="Proteomes" id="UP000825935"/>
    </source>
</evidence>
<reference evidence="10 11" key="1">
    <citation type="submission" date="2021-08" db="EMBL/GenBank/DDBJ databases">
        <title>WGS assembly of Ceratopteris richardii.</title>
        <authorList>
            <person name="Marchant D.B."/>
            <person name="Chen G."/>
            <person name="Jenkins J."/>
            <person name="Shu S."/>
            <person name="Leebens-Mack J."/>
            <person name="Grimwood J."/>
            <person name="Schmutz J."/>
            <person name="Soltis P."/>
            <person name="Soltis D."/>
            <person name="Chen Z.-H."/>
        </authorList>
    </citation>
    <scope>NUCLEOTIDE SEQUENCE [LARGE SCALE GENOMIC DNA]</scope>
    <source>
        <strain evidence="10">Whitten #5841</strain>
        <tissue evidence="10">Leaf</tissue>
    </source>
</reference>
<keyword evidence="5 8" id="KW-0863">Zinc-finger</keyword>
<dbReference type="PANTHER" id="PTHR15710">
    <property type="entry name" value="E3 UBIQUITIN-PROTEIN LIGASE PRAJA"/>
    <property type="match status" value="1"/>
</dbReference>
<feature type="domain" description="RING-type" evidence="9">
    <location>
        <begin position="229"/>
        <end position="270"/>
    </location>
</feature>
<evidence type="ECO:0000256" key="5">
    <source>
        <dbReference type="ARBA" id="ARBA00022771"/>
    </source>
</evidence>
<comment type="caution">
    <text evidence="10">The sequence shown here is derived from an EMBL/GenBank/DDBJ whole genome shotgun (WGS) entry which is preliminary data.</text>
</comment>
<dbReference type="OrthoDB" id="8062037at2759"/>
<keyword evidence="11" id="KW-1185">Reference proteome</keyword>
<dbReference type="SMART" id="SM00184">
    <property type="entry name" value="RING"/>
    <property type="match status" value="1"/>
</dbReference>
<evidence type="ECO:0000259" key="9">
    <source>
        <dbReference type="PROSITE" id="PS50089"/>
    </source>
</evidence>
<protein>
    <recommendedName>
        <fullName evidence="2">RING-type E3 ubiquitin transferase</fullName>
        <ecNumber evidence="2">2.3.2.27</ecNumber>
    </recommendedName>
</protein>
<evidence type="ECO:0000256" key="3">
    <source>
        <dbReference type="ARBA" id="ARBA00022679"/>
    </source>
</evidence>
<dbReference type="GO" id="GO:0008270">
    <property type="term" value="F:zinc ion binding"/>
    <property type="evidence" value="ECO:0007669"/>
    <property type="project" value="UniProtKB-KW"/>
</dbReference>
<evidence type="ECO:0000256" key="8">
    <source>
        <dbReference type="PROSITE-ProRule" id="PRU00175"/>
    </source>
</evidence>
<dbReference type="Gene3D" id="3.30.40.10">
    <property type="entry name" value="Zinc/RING finger domain, C3HC4 (zinc finger)"/>
    <property type="match status" value="1"/>
</dbReference>
<keyword evidence="4" id="KW-0479">Metal-binding</keyword>
<dbReference type="Pfam" id="PF13639">
    <property type="entry name" value="zf-RING_2"/>
    <property type="match status" value="1"/>
</dbReference>
<dbReference type="SUPFAM" id="SSF57850">
    <property type="entry name" value="RING/U-box"/>
    <property type="match status" value="1"/>
</dbReference>
<dbReference type="CDD" id="cd16454">
    <property type="entry name" value="RING-H2_PA-TM-RING"/>
    <property type="match status" value="1"/>
</dbReference>
<dbReference type="EMBL" id="CM035428">
    <property type="protein sequence ID" value="KAH7302143.1"/>
    <property type="molecule type" value="Genomic_DNA"/>
</dbReference>
<keyword evidence="6" id="KW-0833">Ubl conjugation pathway</keyword>
<dbReference type="PANTHER" id="PTHR15710:SF242">
    <property type="entry name" value="OS06G0633500 PROTEIN"/>
    <property type="match status" value="1"/>
</dbReference>
<dbReference type="EC" id="2.3.2.27" evidence="2"/>
<dbReference type="AlphaFoldDB" id="A0A8T2S2W2"/>
<evidence type="ECO:0000256" key="1">
    <source>
        <dbReference type="ARBA" id="ARBA00000900"/>
    </source>
</evidence>
<evidence type="ECO:0000256" key="7">
    <source>
        <dbReference type="ARBA" id="ARBA00022833"/>
    </source>
</evidence>
<gene>
    <name evidence="10" type="ORF">KP509_23G058400</name>
</gene>
<dbReference type="EMBL" id="CM035428">
    <property type="protein sequence ID" value="KAH7302145.1"/>
    <property type="molecule type" value="Genomic_DNA"/>
</dbReference>
<dbReference type="Proteomes" id="UP000825935">
    <property type="component" value="Chromosome 23"/>
</dbReference>
<evidence type="ECO:0000256" key="4">
    <source>
        <dbReference type="ARBA" id="ARBA00022723"/>
    </source>
</evidence>
<evidence type="ECO:0000256" key="2">
    <source>
        <dbReference type="ARBA" id="ARBA00012483"/>
    </source>
</evidence>
<dbReference type="GO" id="GO:0061630">
    <property type="term" value="F:ubiquitin protein ligase activity"/>
    <property type="evidence" value="ECO:0007669"/>
    <property type="project" value="UniProtKB-EC"/>
</dbReference>
<dbReference type="InterPro" id="IPR001841">
    <property type="entry name" value="Znf_RING"/>
</dbReference>
<name>A0A8T2S2W2_CERRI</name>
<evidence type="ECO:0000256" key="6">
    <source>
        <dbReference type="ARBA" id="ARBA00022786"/>
    </source>
</evidence>
<sequence>MSDSENEYADSRTVFLTPNIGDDWLFESLSDHLYWCSECYDQNILVYRRSPFSPIENGLSNRRRLIVSSEFDISRLSGERDEDWHARQSLLSVGPTLLNQFILNNPQLVPRIEWRHIIRWPLEHTDNLEGFLNYDLDSSVDTDEDDLSTSSGSDSPLLAVEQHGSFQSHLTLDGSDLAENPNALDDVLSEVQENDFSNQGAPPASQCVVRDLPLILIEQRHVDNDFVTCSICKENMEVGAMAKELPCQHLFHDSCIVSWLSMRNSCPLCRFELPTDDAAYEAQKHGHMYFNSRISRRRMGPWAYDIGLRAITTEEEVDLLRRNHGIIYPQEDLEASHIERRPHQECRTSDWFWSAASPFVSIMGIVLAFTFGRRLIAAQEPFGNRFARAQLLDDTRPPLDDN</sequence>
<accession>A0A8T2S2W2</accession>
<comment type="catalytic activity">
    <reaction evidence="1">
        <text>S-ubiquitinyl-[E2 ubiquitin-conjugating enzyme]-L-cysteine + [acceptor protein]-L-lysine = [E2 ubiquitin-conjugating enzyme]-L-cysteine + N(6)-ubiquitinyl-[acceptor protein]-L-lysine.</text>
        <dbReference type="EC" id="2.3.2.27"/>
    </reaction>
</comment>
<dbReference type="PROSITE" id="PS50089">
    <property type="entry name" value="ZF_RING_2"/>
    <property type="match status" value="1"/>
</dbReference>
<dbReference type="FunFam" id="3.30.40.10:FF:000022">
    <property type="entry name" value="E3 ubiquitin-protein ligase RING1-like"/>
    <property type="match status" value="1"/>
</dbReference>